<sequence>MTGAPFTPLFPPLLLPDSHSPSITHLPPELRDSIYSLTLLSPTEIVLTPTRPLSCIFKQHASAPDENGPFVRALTSLSQYPSPIREEAQSFAYVNNTFRIIAGGFEYLPVFTSFLHSVGERNRLFLRSIALMGHMYYLSGQGQTRELFELLRSCKGLRRLEMSVHFYHLFE</sequence>
<proteinExistence type="predicted"/>
<dbReference type="OrthoDB" id="3779631at2759"/>
<name>A0A7C8HZL3_9PLEO</name>
<evidence type="ECO:0000313" key="1">
    <source>
        <dbReference type="EMBL" id="KAF2866389.1"/>
    </source>
</evidence>
<protein>
    <submittedName>
        <fullName evidence="1">Uncharacterized protein</fullName>
    </submittedName>
</protein>
<dbReference type="Proteomes" id="UP000481861">
    <property type="component" value="Unassembled WGS sequence"/>
</dbReference>
<dbReference type="AlphaFoldDB" id="A0A7C8HZL3"/>
<gene>
    <name evidence="1" type="ORF">BDV95DRAFT_505333</name>
</gene>
<evidence type="ECO:0000313" key="2">
    <source>
        <dbReference type="Proteomes" id="UP000481861"/>
    </source>
</evidence>
<feature type="non-terminal residue" evidence="1">
    <location>
        <position position="171"/>
    </location>
</feature>
<accession>A0A7C8HZL3</accession>
<comment type="caution">
    <text evidence="1">The sequence shown here is derived from an EMBL/GenBank/DDBJ whole genome shotgun (WGS) entry which is preliminary data.</text>
</comment>
<organism evidence="1 2">
    <name type="scientific">Massariosphaeria phaeospora</name>
    <dbReference type="NCBI Taxonomy" id="100035"/>
    <lineage>
        <taxon>Eukaryota</taxon>
        <taxon>Fungi</taxon>
        <taxon>Dikarya</taxon>
        <taxon>Ascomycota</taxon>
        <taxon>Pezizomycotina</taxon>
        <taxon>Dothideomycetes</taxon>
        <taxon>Pleosporomycetidae</taxon>
        <taxon>Pleosporales</taxon>
        <taxon>Pleosporales incertae sedis</taxon>
        <taxon>Massariosphaeria</taxon>
    </lineage>
</organism>
<dbReference type="EMBL" id="JAADJZ010000028">
    <property type="protein sequence ID" value="KAF2866389.1"/>
    <property type="molecule type" value="Genomic_DNA"/>
</dbReference>
<keyword evidence="2" id="KW-1185">Reference proteome</keyword>
<reference evidence="1 2" key="1">
    <citation type="submission" date="2020-01" db="EMBL/GenBank/DDBJ databases">
        <authorList>
            <consortium name="DOE Joint Genome Institute"/>
            <person name="Haridas S."/>
            <person name="Albert R."/>
            <person name="Binder M."/>
            <person name="Bloem J."/>
            <person name="Labutti K."/>
            <person name="Salamov A."/>
            <person name="Andreopoulos B."/>
            <person name="Baker S.E."/>
            <person name="Barry K."/>
            <person name="Bills G."/>
            <person name="Bluhm B.H."/>
            <person name="Cannon C."/>
            <person name="Castanera R."/>
            <person name="Culley D.E."/>
            <person name="Daum C."/>
            <person name="Ezra D."/>
            <person name="Gonzalez J.B."/>
            <person name="Henrissat B."/>
            <person name="Kuo A."/>
            <person name="Liang C."/>
            <person name="Lipzen A."/>
            <person name="Lutzoni F."/>
            <person name="Magnuson J."/>
            <person name="Mondo S."/>
            <person name="Nolan M."/>
            <person name="Ohm R."/>
            <person name="Pangilinan J."/>
            <person name="Park H.-J.H."/>
            <person name="Ramirez L."/>
            <person name="Alfaro M."/>
            <person name="Sun H."/>
            <person name="Tritt A."/>
            <person name="Yoshinaga Y."/>
            <person name="Zwiers L.-H.L."/>
            <person name="Turgeon B.G."/>
            <person name="Goodwin S.B."/>
            <person name="Spatafora J.W."/>
            <person name="Crous P.W."/>
            <person name="Grigoriev I.V."/>
        </authorList>
    </citation>
    <scope>NUCLEOTIDE SEQUENCE [LARGE SCALE GENOMIC DNA]</scope>
    <source>
        <strain evidence="1 2">CBS 611.86</strain>
    </source>
</reference>